<dbReference type="InterPro" id="IPR031336">
    <property type="entry name" value="CDC73_C"/>
</dbReference>
<dbReference type="GO" id="GO:0032968">
    <property type="term" value="P:positive regulation of transcription elongation by RNA polymerase II"/>
    <property type="evidence" value="ECO:0007669"/>
    <property type="project" value="TreeGrafter"/>
</dbReference>
<feature type="region of interest" description="Disordered" evidence="5">
    <location>
        <begin position="135"/>
        <end position="181"/>
    </location>
</feature>
<feature type="compositionally biased region" description="Low complexity" evidence="5">
    <location>
        <begin position="166"/>
        <end position="176"/>
    </location>
</feature>
<sequence length="436" mass="48240">MSIDDPLSALQQAIKSSTPITYSTSPSPQDTCSSLLLASHIVFGSSTFPKTALTRYRKPGSNANTVNGADVYSLEALYVAWLLQDANAADYMKQTREHGLAASGFVSVTERKKVVEWLKGTGGDESRIIPFGSAAAEGESTTPPGTPLGKFASLPQTATPSKNARSSTTAATSTSSPAKRRYVPDNADIEVVKKIKANEVELKDRKTVLRGIKPNNFSSVRTVIAEKVKKVKESSRAGSSSHSSTPGPSDNKSLRKRNNYPIIIISSSPTALITMYNVKRFLQEATFELSQDAKARSAAEGNPKPEDMVPLYRKKTAMESSGREIVSHSRYFVVDSVEALSKFGTDAWDRVVCVMTTGQAWQFRPYKWSEPRVLFHHVKGIYVTWSNDPPNPKIKDWNVTELKIDPHRRHVDKSTVANFWKILDLWIQQNKPWLMT</sequence>
<dbReference type="OrthoDB" id="2186602at2759"/>
<evidence type="ECO:0000259" key="6">
    <source>
        <dbReference type="Pfam" id="PF05179"/>
    </source>
</evidence>
<dbReference type="FunFam" id="3.40.50.11990:FF:000004">
    <property type="entry name" value="Potential RNA Pol II elongation accessory factor"/>
    <property type="match status" value="1"/>
</dbReference>
<comment type="subcellular location">
    <subcellularLocation>
        <location evidence="1">Nucleus</location>
    </subcellularLocation>
</comment>
<dbReference type="STRING" id="230819.A0A5C3KZB5"/>
<organism evidence="7 8">
    <name type="scientific">Coprinopsis marcescibilis</name>
    <name type="common">Agaric fungus</name>
    <name type="synonym">Psathyrella marcescibilis</name>
    <dbReference type="NCBI Taxonomy" id="230819"/>
    <lineage>
        <taxon>Eukaryota</taxon>
        <taxon>Fungi</taxon>
        <taxon>Dikarya</taxon>
        <taxon>Basidiomycota</taxon>
        <taxon>Agaricomycotina</taxon>
        <taxon>Agaricomycetes</taxon>
        <taxon>Agaricomycetidae</taxon>
        <taxon>Agaricales</taxon>
        <taxon>Agaricineae</taxon>
        <taxon>Psathyrellaceae</taxon>
        <taxon>Coprinopsis</taxon>
    </lineage>
</organism>
<dbReference type="InterPro" id="IPR007852">
    <property type="entry name" value="Cdc73/Parafibromin"/>
</dbReference>
<evidence type="ECO:0000256" key="1">
    <source>
        <dbReference type="ARBA" id="ARBA00004123"/>
    </source>
</evidence>
<accession>A0A5C3KZB5</accession>
<dbReference type="PANTHER" id="PTHR12466:SF8">
    <property type="entry name" value="PARAFIBROMIN"/>
    <property type="match status" value="1"/>
</dbReference>
<dbReference type="Proteomes" id="UP000307440">
    <property type="component" value="Unassembled WGS sequence"/>
</dbReference>
<proteinExistence type="inferred from homology"/>
<evidence type="ECO:0000256" key="4">
    <source>
        <dbReference type="ARBA" id="ARBA00023242"/>
    </source>
</evidence>
<gene>
    <name evidence="7" type="ORF">FA15DRAFT_616947</name>
</gene>
<evidence type="ECO:0000313" key="7">
    <source>
        <dbReference type="EMBL" id="TFK25744.1"/>
    </source>
</evidence>
<feature type="compositionally biased region" description="Low complexity" evidence="5">
    <location>
        <begin position="236"/>
        <end position="249"/>
    </location>
</feature>
<dbReference type="Gene3D" id="3.40.50.11990">
    <property type="entry name" value="RNA polymerase II accessory factor, Cdc73 C-terminal domain"/>
    <property type="match status" value="1"/>
</dbReference>
<feature type="compositionally biased region" description="Polar residues" evidence="5">
    <location>
        <begin position="154"/>
        <end position="165"/>
    </location>
</feature>
<feature type="region of interest" description="Disordered" evidence="5">
    <location>
        <begin position="231"/>
        <end position="255"/>
    </location>
</feature>
<dbReference type="GO" id="GO:0006368">
    <property type="term" value="P:transcription elongation by RNA polymerase II"/>
    <property type="evidence" value="ECO:0007669"/>
    <property type="project" value="InterPro"/>
</dbReference>
<dbReference type="InterPro" id="IPR038103">
    <property type="entry name" value="CDC73_C_sf"/>
</dbReference>
<dbReference type="EMBL" id="ML210182">
    <property type="protein sequence ID" value="TFK25744.1"/>
    <property type="molecule type" value="Genomic_DNA"/>
</dbReference>
<dbReference type="GO" id="GO:0016593">
    <property type="term" value="C:Cdc73/Paf1 complex"/>
    <property type="evidence" value="ECO:0007669"/>
    <property type="project" value="InterPro"/>
</dbReference>
<name>A0A5C3KZB5_COPMA</name>
<dbReference type="Pfam" id="PF05179">
    <property type="entry name" value="CDC73_C"/>
    <property type="match status" value="1"/>
</dbReference>
<evidence type="ECO:0000256" key="5">
    <source>
        <dbReference type="SAM" id="MobiDB-lite"/>
    </source>
</evidence>
<keyword evidence="8" id="KW-1185">Reference proteome</keyword>
<comment type="similarity">
    <text evidence="2">Belongs to the CDC73 family.</text>
</comment>
<evidence type="ECO:0000256" key="3">
    <source>
        <dbReference type="ARBA" id="ARBA00023163"/>
    </source>
</evidence>
<dbReference type="PANTHER" id="PTHR12466">
    <property type="entry name" value="CDC73 DOMAIN PROTEIN"/>
    <property type="match status" value="1"/>
</dbReference>
<evidence type="ECO:0000256" key="2">
    <source>
        <dbReference type="ARBA" id="ARBA00010427"/>
    </source>
</evidence>
<evidence type="ECO:0000313" key="8">
    <source>
        <dbReference type="Proteomes" id="UP000307440"/>
    </source>
</evidence>
<dbReference type="AlphaFoldDB" id="A0A5C3KZB5"/>
<feature type="domain" description="Cell division control protein 73 C-terminal" evidence="6">
    <location>
        <begin position="258"/>
        <end position="425"/>
    </location>
</feature>
<keyword evidence="3" id="KW-0804">Transcription</keyword>
<dbReference type="GO" id="GO:0000993">
    <property type="term" value="F:RNA polymerase II complex binding"/>
    <property type="evidence" value="ECO:0007669"/>
    <property type="project" value="TreeGrafter"/>
</dbReference>
<keyword evidence="4" id="KW-0539">Nucleus</keyword>
<reference evidence="7 8" key="1">
    <citation type="journal article" date="2019" name="Nat. Ecol. Evol.">
        <title>Megaphylogeny resolves global patterns of mushroom evolution.</title>
        <authorList>
            <person name="Varga T."/>
            <person name="Krizsan K."/>
            <person name="Foldi C."/>
            <person name="Dima B."/>
            <person name="Sanchez-Garcia M."/>
            <person name="Sanchez-Ramirez S."/>
            <person name="Szollosi G.J."/>
            <person name="Szarkandi J.G."/>
            <person name="Papp V."/>
            <person name="Albert L."/>
            <person name="Andreopoulos W."/>
            <person name="Angelini C."/>
            <person name="Antonin V."/>
            <person name="Barry K.W."/>
            <person name="Bougher N.L."/>
            <person name="Buchanan P."/>
            <person name="Buyck B."/>
            <person name="Bense V."/>
            <person name="Catcheside P."/>
            <person name="Chovatia M."/>
            <person name="Cooper J."/>
            <person name="Damon W."/>
            <person name="Desjardin D."/>
            <person name="Finy P."/>
            <person name="Geml J."/>
            <person name="Haridas S."/>
            <person name="Hughes K."/>
            <person name="Justo A."/>
            <person name="Karasinski D."/>
            <person name="Kautmanova I."/>
            <person name="Kiss B."/>
            <person name="Kocsube S."/>
            <person name="Kotiranta H."/>
            <person name="LaButti K.M."/>
            <person name="Lechner B.E."/>
            <person name="Liimatainen K."/>
            <person name="Lipzen A."/>
            <person name="Lukacs Z."/>
            <person name="Mihaltcheva S."/>
            <person name="Morgado L.N."/>
            <person name="Niskanen T."/>
            <person name="Noordeloos M.E."/>
            <person name="Ohm R.A."/>
            <person name="Ortiz-Santana B."/>
            <person name="Ovrebo C."/>
            <person name="Racz N."/>
            <person name="Riley R."/>
            <person name="Savchenko A."/>
            <person name="Shiryaev A."/>
            <person name="Soop K."/>
            <person name="Spirin V."/>
            <person name="Szebenyi C."/>
            <person name="Tomsovsky M."/>
            <person name="Tulloss R.E."/>
            <person name="Uehling J."/>
            <person name="Grigoriev I.V."/>
            <person name="Vagvolgyi C."/>
            <person name="Papp T."/>
            <person name="Martin F.M."/>
            <person name="Miettinen O."/>
            <person name="Hibbett D.S."/>
            <person name="Nagy L.G."/>
        </authorList>
    </citation>
    <scope>NUCLEOTIDE SEQUENCE [LARGE SCALE GENOMIC DNA]</scope>
    <source>
        <strain evidence="7 8">CBS 121175</strain>
    </source>
</reference>
<protein>
    <submittedName>
        <fullName evidence="7">RNA polymerase II accessory factor</fullName>
    </submittedName>
</protein>